<proteinExistence type="predicted"/>
<organism evidence="2 3">
    <name type="scientific">Anopheles farauti</name>
    <dbReference type="NCBI Taxonomy" id="69004"/>
    <lineage>
        <taxon>Eukaryota</taxon>
        <taxon>Metazoa</taxon>
        <taxon>Ecdysozoa</taxon>
        <taxon>Arthropoda</taxon>
        <taxon>Hexapoda</taxon>
        <taxon>Insecta</taxon>
        <taxon>Pterygota</taxon>
        <taxon>Neoptera</taxon>
        <taxon>Endopterygota</taxon>
        <taxon>Diptera</taxon>
        <taxon>Nematocera</taxon>
        <taxon>Culicoidea</taxon>
        <taxon>Culicidae</taxon>
        <taxon>Anophelinae</taxon>
        <taxon>Anopheles</taxon>
    </lineage>
</organism>
<reference evidence="2" key="2">
    <citation type="submission" date="2020-05" db="UniProtKB">
        <authorList>
            <consortium name="EnsemblMetazoa"/>
        </authorList>
    </citation>
    <scope>IDENTIFICATION</scope>
    <source>
        <strain evidence="2">FAR1</strain>
    </source>
</reference>
<keyword evidence="1" id="KW-0812">Transmembrane</keyword>
<dbReference type="VEuPathDB" id="VectorBase:AFAF010197"/>
<evidence type="ECO:0000313" key="2">
    <source>
        <dbReference type="EnsemblMetazoa" id="AFAF010197-PA"/>
    </source>
</evidence>
<feature type="transmembrane region" description="Helical" evidence="1">
    <location>
        <begin position="183"/>
        <end position="200"/>
    </location>
</feature>
<protein>
    <submittedName>
        <fullName evidence="2">Uncharacterized protein</fullName>
    </submittedName>
</protein>
<keyword evidence="1" id="KW-0472">Membrane</keyword>
<accession>A0A182QHD1</accession>
<keyword evidence="1" id="KW-1133">Transmembrane helix</keyword>
<dbReference type="Proteomes" id="UP000075886">
    <property type="component" value="Unassembled WGS sequence"/>
</dbReference>
<evidence type="ECO:0000313" key="3">
    <source>
        <dbReference type="Proteomes" id="UP000075886"/>
    </source>
</evidence>
<reference evidence="3" key="1">
    <citation type="submission" date="2014-01" db="EMBL/GenBank/DDBJ databases">
        <title>The Genome Sequence of Anopheles farauti FAR1 (V2).</title>
        <authorList>
            <consortium name="The Broad Institute Genomics Platform"/>
            <person name="Neafsey D.E."/>
            <person name="Besansky N."/>
            <person name="Howell P."/>
            <person name="Walton C."/>
            <person name="Young S.K."/>
            <person name="Zeng Q."/>
            <person name="Gargeya S."/>
            <person name="Fitzgerald M."/>
            <person name="Haas B."/>
            <person name="Abouelleil A."/>
            <person name="Allen A.W."/>
            <person name="Alvarado L."/>
            <person name="Arachchi H.M."/>
            <person name="Berlin A.M."/>
            <person name="Chapman S.B."/>
            <person name="Gainer-Dewar J."/>
            <person name="Goldberg J."/>
            <person name="Griggs A."/>
            <person name="Gujja S."/>
            <person name="Hansen M."/>
            <person name="Howarth C."/>
            <person name="Imamovic A."/>
            <person name="Ireland A."/>
            <person name="Larimer J."/>
            <person name="McCowan C."/>
            <person name="Murphy C."/>
            <person name="Pearson M."/>
            <person name="Poon T.W."/>
            <person name="Priest M."/>
            <person name="Roberts A."/>
            <person name="Saif S."/>
            <person name="Shea T."/>
            <person name="Sisk P."/>
            <person name="Sykes S."/>
            <person name="Wortman J."/>
            <person name="Nusbaum C."/>
            <person name="Birren B."/>
        </authorList>
    </citation>
    <scope>NUCLEOTIDE SEQUENCE [LARGE SCALE GENOMIC DNA]</scope>
    <source>
        <strain evidence="3">FAR1</strain>
    </source>
</reference>
<name>A0A182QHD1_9DIPT</name>
<sequence>MALKCPFAVHRLVDFGRIVHDGGALVRDGRRDRLHDATDVRDGRFLDDALLVVDLGLGDECGWSVRQRGGVGEGSGTSGNNGQNSGQYHLGIYNYGVVPGIGHRIQCVYLVLHNTDDLQRLRVPLCVVLHKPQQEKQPKQACCPERKPNSSAARFDFNESWSRGSRLFFYRNRFMYRASSHRVLQVLLPMVILLSIFLLLGRLPEMADIDIERAAKQNRPNHKTASR</sequence>
<keyword evidence="3" id="KW-1185">Reference proteome</keyword>
<dbReference type="EMBL" id="AXCN02000525">
    <property type="status" value="NOT_ANNOTATED_CDS"/>
    <property type="molecule type" value="Genomic_DNA"/>
</dbReference>
<dbReference type="EnsemblMetazoa" id="AFAF010197-RA">
    <property type="protein sequence ID" value="AFAF010197-PA"/>
    <property type="gene ID" value="AFAF010197"/>
</dbReference>
<evidence type="ECO:0000256" key="1">
    <source>
        <dbReference type="SAM" id="Phobius"/>
    </source>
</evidence>
<dbReference type="AlphaFoldDB" id="A0A182QHD1"/>